<comment type="caution">
    <text evidence="1">The sequence shown here is derived from an EMBL/GenBank/DDBJ whole genome shotgun (WGS) entry which is preliminary data.</text>
</comment>
<evidence type="ECO:0000313" key="2">
    <source>
        <dbReference type="Proteomes" id="UP000233654"/>
    </source>
</evidence>
<protein>
    <submittedName>
        <fullName evidence="1">Uncharacterized protein</fullName>
    </submittedName>
</protein>
<dbReference type="Proteomes" id="UP000233654">
    <property type="component" value="Unassembled WGS sequence"/>
</dbReference>
<name>A0A2N3G7N4_9ACTN</name>
<dbReference type="EMBL" id="PHEX01000006">
    <property type="protein sequence ID" value="PKQ28737.1"/>
    <property type="molecule type" value="Genomic_DNA"/>
</dbReference>
<sequence>MYPKVEGKSIVYPTHNRGGGFVLTDSAVLKTVSISSSSKNSGKSTVASFLVGELGADYGLKVSHGNHAPAPIVTEPEIISRPGTDTAALVRAGAKKVVWVNADAGTLENALEQALALFSEGGVLVAEGNSALERLSPDFAVFLMTAPFEEFKPSASPALEKANLVLVDLRWALADTSKKVISAGLHARAPNARTIFYSDKQGFTEALEETARLARKKVAL</sequence>
<dbReference type="InterPro" id="IPR027417">
    <property type="entry name" value="P-loop_NTPase"/>
</dbReference>
<gene>
    <name evidence="1" type="ORF">CVT63_01115</name>
</gene>
<proteinExistence type="predicted"/>
<accession>A0A2N3G7N4</accession>
<dbReference type="Gene3D" id="3.40.50.300">
    <property type="entry name" value="P-loop containing nucleotide triphosphate hydrolases"/>
    <property type="match status" value="1"/>
</dbReference>
<evidence type="ECO:0000313" key="1">
    <source>
        <dbReference type="EMBL" id="PKQ28737.1"/>
    </source>
</evidence>
<dbReference type="AlphaFoldDB" id="A0A2N3G7N4"/>
<organism evidence="1 2">
    <name type="scientific">Candidatus Anoxymicrobium japonicum</name>
    <dbReference type="NCBI Taxonomy" id="2013648"/>
    <lineage>
        <taxon>Bacteria</taxon>
        <taxon>Bacillati</taxon>
        <taxon>Actinomycetota</taxon>
        <taxon>Candidatus Geothermincolia</taxon>
        <taxon>Candidatus Geothermincolales</taxon>
        <taxon>Candidatus Anoxymicrobiaceae</taxon>
        <taxon>Candidatus Anoxymicrobium</taxon>
    </lineage>
</organism>
<reference evidence="1 2" key="1">
    <citation type="journal article" date="2017" name="ISME J.">
        <title>Potential for microbial H2 and metal transformations associated with novel bacteria and archaea in deep terrestrial subsurface sediments.</title>
        <authorList>
            <person name="Hernsdorf A.W."/>
            <person name="Amano Y."/>
            <person name="Miyakawa K."/>
            <person name="Ise K."/>
            <person name="Suzuki Y."/>
            <person name="Anantharaman K."/>
            <person name="Probst A."/>
            <person name="Burstein D."/>
            <person name="Thomas B.C."/>
            <person name="Banfield J.F."/>
        </authorList>
    </citation>
    <scope>NUCLEOTIDE SEQUENCE [LARGE SCALE GENOMIC DNA]</scope>
    <source>
        <strain evidence="1">HGW-Actinobacteria-3</strain>
    </source>
</reference>